<dbReference type="Pfam" id="PF01183">
    <property type="entry name" value="Glyco_hydro_25"/>
    <property type="match status" value="1"/>
</dbReference>
<dbReference type="GO" id="GO:0009253">
    <property type="term" value="P:peptidoglycan catabolic process"/>
    <property type="evidence" value="ECO:0007669"/>
    <property type="project" value="InterPro"/>
</dbReference>
<dbReference type="EC" id="3.2.1.17" evidence="6"/>
<dbReference type="Proteomes" id="UP000277498">
    <property type="component" value="Unassembled WGS sequence"/>
</dbReference>
<dbReference type="SUPFAM" id="SSF51445">
    <property type="entry name" value="(Trans)glycosidases"/>
    <property type="match status" value="1"/>
</dbReference>
<dbReference type="Gene3D" id="3.20.20.80">
    <property type="entry name" value="Glycosidases"/>
    <property type="match status" value="1"/>
</dbReference>
<evidence type="ECO:0000256" key="2">
    <source>
        <dbReference type="ARBA" id="ARBA00022801"/>
    </source>
</evidence>
<keyword evidence="2 6" id="KW-0378">Hydrolase</keyword>
<dbReference type="PANTHER" id="PTHR34135:SF2">
    <property type="entry name" value="LYSOZYME"/>
    <property type="match status" value="1"/>
</dbReference>
<dbReference type="GO" id="GO:0003796">
    <property type="term" value="F:lysozyme activity"/>
    <property type="evidence" value="ECO:0007669"/>
    <property type="project" value="UniProtKB-EC"/>
</dbReference>
<keyword evidence="7" id="KW-1185">Reference proteome</keyword>
<name>A0A3P5XBH1_9RHOB</name>
<reference evidence="6 7" key="1">
    <citation type="submission" date="2018-11" db="EMBL/GenBank/DDBJ databases">
        <authorList>
            <person name="Criscuolo A."/>
        </authorList>
    </citation>
    <scope>NUCLEOTIDE SEQUENCE [LARGE SCALE GENOMIC DNA]</scope>
    <source>
        <strain evidence="6">ACIP111625</strain>
    </source>
</reference>
<dbReference type="InterPro" id="IPR017853">
    <property type="entry name" value="GH"/>
</dbReference>
<keyword evidence="5" id="KW-0732">Signal</keyword>
<evidence type="ECO:0000256" key="5">
    <source>
        <dbReference type="SAM" id="SignalP"/>
    </source>
</evidence>
<evidence type="ECO:0000256" key="1">
    <source>
        <dbReference type="ARBA" id="ARBA00010646"/>
    </source>
</evidence>
<protein>
    <submittedName>
        <fullName evidence="6">Lysozyme M1</fullName>
        <ecNumber evidence="6">3.2.1.17</ecNumber>
    </submittedName>
</protein>
<evidence type="ECO:0000313" key="7">
    <source>
        <dbReference type="Proteomes" id="UP000277498"/>
    </source>
</evidence>
<dbReference type="AlphaFoldDB" id="A0A3P5XBH1"/>
<proteinExistence type="inferred from homology"/>
<dbReference type="GO" id="GO:0016052">
    <property type="term" value="P:carbohydrate catabolic process"/>
    <property type="evidence" value="ECO:0007669"/>
    <property type="project" value="TreeGrafter"/>
</dbReference>
<gene>
    <name evidence="6" type="primary">acm</name>
    <name evidence="6" type="ORF">XINFAN_02209</name>
</gene>
<feature type="region of interest" description="Disordered" evidence="4">
    <location>
        <begin position="32"/>
        <end position="51"/>
    </location>
</feature>
<organism evidence="6 7">
    <name type="scientific">Pseudogemmobacter humi</name>
    <dbReference type="NCBI Taxonomy" id="2483812"/>
    <lineage>
        <taxon>Bacteria</taxon>
        <taxon>Pseudomonadati</taxon>
        <taxon>Pseudomonadota</taxon>
        <taxon>Alphaproteobacteria</taxon>
        <taxon>Rhodobacterales</taxon>
        <taxon>Paracoccaceae</taxon>
        <taxon>Pseudogemmobacter</taxon>
    </lineage>
</organism>
<evidence type="ECO:0000256" key="3">
    <source>
        <dbReference type="ARBA" id="ARBA00023295"/>
    </source>
</evidence>
<dbReference type="PROSITE" id="PS51904">
    <property type="entry name" value="GLYCOSYL_HYDROL_F25_2"/>
    <property type="match status" value="1"/>
</dbReference>
<keyword evidence="3 6" id="KW-0326">Glycosidase</keyword>
<dbReference type="EMBL" id="UXAW01000070">
    <property type="protein sequence ID" value="VDC28643.1"/>
    <property type="molecule type" value="Genomic_DNA"/>
</dbReference>
<feature type="chain" id="PRO_5018078907" evidence="5">
    <location>
        <begin position="28"/>
        <end position="281"/>
    </location>
</feature>
<dbReference type="PANTHER" id="PTHR34135">
    <property type="entry name" value="LYSOZYME"/>
    <property type="match status" value="1"/>
</dbReference>
<dbReference type="InterPro" id="IPR002053">
    <property type="entry name" value="Glyco_hydro_25"/>
</dbReference>
<evidence type="ECO:0000256" key="4">
    <source>
        <dbReference type="SAM" id="MobiDB-lite"/>
    </source>
</evidence>
<comment type="similarity">
    <text evidence="1">Belongs to the glycosyl hydrolase 25 family.</text>
</comment>
<feature type="signal peptide" evidence="5">
    <location>
        <begin position="1"/>
        <end position="27"/>
    </location>
</feature>
<dbReference type="GO" id="GO:0016998">
    <property type="term" value="P:cell wall macromolecule catabolic process"/>
    <property type="evidence" value="ECO:0007669"/>
    <property type="project" value="InterPro"/>
</dbReference>
<dbReference type="CDD" id="cd06413">
    <property type="entry name" value="GH25_muramidase_1"/>
    <property type="match status" value="1"/>
</dbReference>
<sequence length="281" mass="31358">MTPAAGSATIPAMTRILFCFLAALSLAACGAPTPRTKPEARPPHSLGASEVTSARFGDAKPVDTWGGKPPQSYAVHGVDLSRWQSGVDWPTARANGVNFAFIKATEGGDRVDPMFEDHWRGAGRAGVRRGAYHFFYHCRPAEEQARWFIRHVPRVPGALPPVLDMEWTPFSPTCTIRRDGATNRREAKIFIDIVARHYGQRPILYTSIDFFEDNEMWKLEGADFWLRAVAKHPQDLYNGHHWLFWQYTSTGLVPGIPGKVDINVYEGSAAQWNAWLAARAP</sequence>
<dbReference type="InterPro" id="IPR018077">
    <property type="entry name" value="Glyco_hydro_fam25_subgr"/>
</dbReference>
<dbReference type="SMART" id="SM00641">
    <property type="entry name" value="Glyco_25"/>
    <property type="match status" value="1"/>
</dbReference>
<accession>A0A3P5XBH1</accession>
<evidence type="ECO:0000313" key="6">
    <source>
        <dbReference type="EMBL" id="VDC28643.1"/>
    </source>
</evidence>